<proteinExistence type="predicted"/>
<gene>
    <name evidence="3" type="ORF">HGQ17_09060</name>
</gene>
<comment type="caution">
    <text evidence="3">The sequence shown here is derived from an EMBL/GenBank/DDBJ whole genome shotgun (WGS) entry which is preliminary data.</text>
</comment>
<dbReference type="Gene3D" id="3.40.960.10">
    <property type="entry name" value="VSR Endonuclease"/>
    <property type="match status" value="1"/>
</dbReference>
<dbReference type="AlphaFoldDB" id="A0A7X8TK99"/>
<dbReference type="RefSeq" id="WP_168887621.1">
    <property type="nucleotide sequence ID" value="NZ_JABAHY010000007.1"/>
</dbReference>
<accession>A0A7X8TK99</accession>
<evidence type="ECO:0000313" key="4">
    <source>
        <dbReference type="Proteomes" id="UP000523139"/>
    </source>
</evidence>
<dbReference type="EMBL" id="JABAHY010000007">
    <property type="protein sequence ID" value="NLS10144.1"/>
    <property type="molecule type" value="Genomic_DNA"/>
</dbReference>
<keyword evidence="4" id="KW-1185">Reference proteome</keyword>
<sequence>MTGSLTPEDFLRRAKESEAISADSTTSRLLQGFDIARHMGTALDPDPETARLPLPHPGQSDDKLHHLPLRVEPLGACLVDTLPRLPFADATVALEAVMSRFRKPAPLASPELLELVEDGIKSQRKRRYLTQLLQFASSLSESPGESLTRVRLHELGIVQPDQQVELEADGKRFRVDFLWEKAKVILEFDGWMKYRNHASSFDQTHKQEKLREDALRSLGYSVLRVYWEDLMEPGCTRLRKLLHRHGIPSANPDAHTR</sequence>
<evidence type="ECO:0000313" key="3">
    <source>
        <dbReference type="EMBL" id="NLS10144.1"/>
    </source>
</evidence>
<dbReference type="Proteomes" id="UP000523139">
    <property type="component" value="Unassembled WGS sequence"/>
</dbReference>
<organism evidence="3 4">
    <name type="scientific">Nesterenkonia sedimenti</name>
    <dbReference type="NCBI Taxonomy" id="1463632"/>
    <lineage>
        <taxon>Bacteria</taxon>
        <taxon>Bacillati</taxon>
        <taxon>Actinomycetota</taxon>
        <taxon>Actinomycetes</taxon>
        <taxon>Micrococcales</taxon>
        <taxon>Micrococcaceae</taxon>
        <taxon>Nesterenkonia</taxon>
    </lineage>
</organism>
<protein>
    <submittedName>
        <fullName evidence="3">DUF559 domain-containing protein</fullName>
    </submittedName>
</protein>
<dbReference type="InterPro" id="IPR011335">
    <property type="entry name" value="Restrct_endonuc-II-like"/>
</dbReference>
<reference evidence="3 4" key="1">
    <citation type="submission" date="2020-04" db="EMBL/GenBank/DDBJ databases">
        <title>Nesterenkonia sp. nov., isolated from marine sediment.</title>
        <authorList>
            <person name="Zhang G."/>
        </authorList>
    </citation>
    <scope>NUCLEOTIDE SEQUENCE [LARGE SCALE GENOMIC DNA]</scope>
    <source>
        <strain evidence="3 4">MY13</strain>
    </source>
</reference>
<dbReference type="SUPFAM" id="SSF52980">
    <property type="entry name" value="Restriction endonuclease-like"/>
    <property type="match status" value="1"/>
</dbReference>
<dbReference type="InterPro" id="IPR007569">
    <property type="entry name" value="DUF559"/>
</dbReference>
<evidence type="ECO:0000256" key="1">
    <source>
        <dbReference type="SAM" id="MobiDB-lite"/>
    </source>
</evidence>
<evidence type="ECO:0000259" key="2">
    <source>
        <dbReference type="Pfam" id="PF04480"/>
    </source>
</evidence>
<name>A0A7X8TK99_9MICC</name>
<feature type="region of interest" description="Disordered" evidence="1">
    <location>
        <begin position="40"/>
        <end position="60"/>
    </location>
</feature>
<dbReference type="Pfam" id="PF04480">
    <property type="entry name" value="DUF559"/>
    <property type="match status" value="1"/>
</dbReference>
<feature type="domain" description="DUF559" evidence="2">
    <location>
        <begin position="172"/>
        <end position="231"/>
    </location>
</feature>